<keyword evidence="4" id="KW-0349">Heme</keyword>
<evidence type="ECO:0000256" key="1">
    <source>
        <dbReference type="ARBA" id="ARBA00001970"/>
    </source>
</evidence>
<evidence type="ECO:0000256" key="3">
    <source>
        <dbReference type="ARBA" id="ARBA00022448"/>
    </source>
</evidence>
<name>A0A9D4TX57_CHLVU</name>
<dbReference type="GO" id="GO:0140575">
    <property type="term" value="F:transmembrane monodehydroascorbate reductase activity"/>
    <property type="evidence" value="ECO:0007669"/>
    <property type="project" value="InterPro"/>
</dbReference>
<dbReference type="OrthoDB" id="432881at2759"/>
<evidence type="ECO:0000259" key="12">
    <source>
        <dbReference type="PROSITE" id="PS50939"/>
    </source>
</evidence>
<feature type="transmembrane region" description="Helical" evidence="11">
    <location>
        <begin position="12"/>
        <end position="34"/>
    </location>
</feature>
<keyword evidence="6" id="KW-0479">Metal-binding</keyword>
<evidence type="ECO:0000256" key="4">
    <source>
        <dbReference type="ARBA" id="ARBA00022617"/>
    </source>
</evidence>
<sequence>MSSQAHMGGMHRAIQSLSVGCCVAMAMAMLPAAYQGTLFAWHPLMFSLGFLGFMTEGIMAAVRFRPNEGVARVAAITNHALIQLAATACISLGFYAIYHNKNLMGKSHFLSLHGKMGLLTFLLALASPLLGALSFRRLGLVQRFPQHWQPRLKWLHRLVSAYAYVLSMVTMQLALPHPAVLTGVWCRLWQVGVMSLAACMLYVLRGRINGRTVLPSANAVAAAFSGPKHH</sequence>
<dbReference type="GO" id="GO:0016020">
    <property type="term" value="C:membrane"/>
    <property type="evidence" value="ECO:0007669"/>
    <property type="project" value="UniProtKB-SubCell"/>
</dbReference>
<feature type="transmembrane region" description="Helical" evidence="11">
    <location>
        <begin position="187"/>
        <end position="204"/>
    </location>
</feature>
<reference evidence="13" key="2">
    <citation type="submission" date="2020-11" db="EMBL/GenBank/DDBJ databases">
        <authorList>
            <person name="Cecchin M."/>
            <person name="Marcolungo L."/>
            <person name="Rossato M."/>
            <person name="Girolomoni L."/>
            <person name="Cosentino E."/>
            <person name="Cuine S."/>
            <person name="Li-Beisson Y."/>
            <person name="Delledonne M."/>
            <person name="Ballottari M."/>
        </authorList>
    </citation>
    <scope>NUCLEOTIDE SEQUENCE</scope>
    <source>
        <strain evidence="13">211/11P</strain>
        <tissue evidence="13">Whole cell</tissue>
    </source>
</reference>
<proteinExistence type="predicted"/>
<comment type="caution">
    <text evidence="13">The sequence shown here is derived from an EMBL/GenBank/DDBJ whole genome shotgun (WGS) entry which is preliminary data.</text>
</comment>
<evidence type="ECO:0000256" key="7">
    <source>
        <dbReference type="ARBA" id="ARBA00022982"/>
    </source>
</evidence>
<evidence type="ECO:0000256" key="9">
    <source>
        <dbReference type="ARBA" id="ARBA00023004"/>
    </source>
</evidence>
<organism evidence="13 14">
    <name type="scientific">Chlorella vulgaris</name>
    <name type="common">Green alga</name>
    <dbReference type="NCBI Taxonomy" id="3077"/>
    <lineage>
        <taxon>Eukaryota</taxon>
        <taxon>Viridiplantae</taxon>
        <taxon>Chlorophyta</taxon>
        <taxon>core chlorophytes</taxon>
        <taxon>Trebouxiophyceae</taxon>
        <taxon>Chlorellales</taxon>
        <taxon>Chlorellaceae</taxon>
        <taxon>Chlorella clade</taxon>
        <taxon>Chlorella</taxon>
    </lineage>
</organism>
<dbReference type="InterPro" id="IPR045150">
    <property type="entry name" value="CYB561D1/2"/>
</dbReference>
<keyword evidence="14" id="KW-1185">Reference proteome</keyword>
<evidence type="ECO:0000256" key="2">
    <source>
        <dbReference type="ARBA" id="ARBA00004141"/>
    </source>
</evidence>
<feature type="domain" description="Cytochrome b561" evidence="12">
    <location>
        <begin position="1"/>
        <end position="214"/>
    </location>
</feature>
<feature type="transmembrane region" description="Helical" evidence="11">
    <location>
        <begin position="118"/>
        <end position="135"/>
    </location>
</feature>
<gene>
    <name evidence="13" type="ORF">D9Q98_006129</name>
</gene>
<keyword evidence="7" id="KW-0249">Electron transport</keyword>
<reference evidence="13" key="1">
    <citation type="journal article" date="2019" name="Plant J.">
        <title>Chlorella vulgaris genome assembly and annotation reveals the molecular basis for metabolic acclimation to high light conditions.</title>
        <authorList>
            <person name="Cecchin M."/>
            <person name="Marcolungo L."/>
            <person name="Rossato M."/>
            <person name="Girolomoni L."/>
            <person name="Cosentino E."/>
            <person name="Cuine S."/>
            <person name="Li-Beisson Y."/>
            <person name="Delledonne M."/>
            <person name="Ballottari M."/>
        </authorList>
    </citation>
    <scope>NUCLEOTIDE SEQUENCE</scope>
    <source>
        <strain evidence="13">211/11P</strain>
    </source>
</reference>
<dbReference type="AlphaFoldDB" id="A0A9D4TX57"/>
<dbReference type="PANTHER" id="PTHR15422">
    <property type="entry name" value="OS05G0565100 PROTEIN"/>
    <property type="match status" value="1"/>
</dbReference>
<dbReference type="SMART" id="SM00665">
    <property type="entry name" value="B561"/>
    <property type="match status" value="1"/>
</dbReference>
<dbReference type="EMBL" id="SIDB01000002">
    <property type="protein sequence ID" value="KAI3436714.1"/>
    <property type="molecule type" value="Genomic_DNA"/>
</dbReference>
<evidence type="ECO:0000256" key="11">
    <source>
        <dbReference type="SAM" id="Phobius"/>
    </source>
</evidence>
<dbReference type="Gene3D" id="1.20.120.1770">
    <property type="match status" value="1"/>
</dbReference>
<evidence type="ECO:0000256" key="6">
    <source>
        <dbReference type="ARBA" id="ARBA00022723"/>
    </source>
</evidence>
<keyword evidence="5 11" id="KW-0812">Transmembrane</keyword>
<comment type="cofactor">
    <cofactor evidence="1">
        <name>heme b</name>
        <dbReference type="ChEBI" id="CHEBI:60344"/>
    </cofactor>
</comment>
<evidence type="ECO:0000256" key="8">
    <source>
        <dbReference type="ARBA" id="ARBA00022989"/>
    </source>
</evidence>
<feature type="transmembrane region" description="Helical" evidence="11">
    <location>
        <begin position="74"/>
        <end position="98"/>
    </location>
</feature>
<evidence type="ECO:0000313" key="14">
    <source>
        <dbReference type="Proteomes" id="UP001055712"/>
    </source>
</evidence>
<dbReference type="CDD" id="cd08761">
    <property type="entry name" value="Cyt_b561_CYB561D2_like"/>
    <property type="match status" value="1"/>
</dbReference>
<keyword evidence="8 11" id="KW-1133">Transmembrane helix</keyword>
<dbReference type="GO" id="GO:0046872">
    <property type="term" value="F:metal ion binding"/>
    <property type="evidence" value="ECO:0007669"/>
    <property type="project" value="UniProtKB-KW"/>
</dbReference>
<protein>
    <recommendedName>
        <fullName evidence="12">Cytochrome b561 domain-containing protein</fullName>
    </recommendedName>
</protein>
<evidence type="ECO:0000256" key="10">
    <source>
        <dbReference type="ARBA" id="ARBA00023136"/>
    </source>
</evidence>
<keyword evidence="3" id="KW-0813">Transport</keyword>
<evidence type="ECO:0000256" key="5">
    <source>
        <dbReference type="ARBA" id="ARBA00022692"/>
    </source>
</evidence>
<dbReference type="PROSITE" id="PS50939">
    <property type="entry name" value="CYTOCHROME_B561"/>
    <property type="match status" value="1"/>
</dbReference>
<accession>A0A9D4TX57</accession>
<feature type="transmembrane region" description="Helical" evidence="11">
    <location>
        <begin position="40"/>
        <end position="62"/>
    </location>
</feature>
<comment type="subcellular location">
    <subcellularLocation>
        <location evidence="2">Membrane</location>
        <topology evidence="2">Multi-pass membrane protein</topology>
    </subcellularLocation>
</comment>
<evidence type="ECO:0000313" key="13">
    <source>
        <dbReference type="EMBL" id="KAI3436714.1"/>
    </source>
</evidence>
<dbReference type="InterPro" id="IPR006593">
    <property type="entry name" value="Cyt_b561/ferric_Rdtase_TM"/>
</dbReference>
<keyword evidence="10 11" id="KW-0472">Membrane</keyword>
<keyword evidence="9" id="KW-0408">Iron</keyword>
<dbReference type="PANTHER" id="PTHR15422:SF45">
    <property type="entry name" value="CYTOCHROME B561 DOMAIN-CONTAINING PROTEIN"/>
    <property type="match status" value="1"/>
</dbReference>
<feature type="transmembrane region" description="Helical" evidence="11">
    <location>
        <begin position="155"/>
        <end position="175"/>
    </location>
</feature>
<dbReference type="Proteomes" id="UP001055712">
    <property type="component" value="Unassembled WGS sequence"/>
</dbReference>
<dbReference type="Pfam" id="PF03188">
    <property type="entry name" value="Cytochrom_B561"/>
    <property type="match status" value="1"/>
</dbReference>